<proteinExistence type="predicted"/>
<evidence type="ECO:0008006" key="4">
    <source>
        <dbReference type="Google" id="ProtNLM"/>
    </source>
</evidence>
<dbReference type="EMBL" id="JAKOGI010000020">
    <property type="protein sequence ID" value="KAJ8449514.1"/>
    <property type="molecule type" value="Genomic_DNA"/>
</dbReference>
<reference evidence="2" key="1">
    <citation type="submission" date="2022-04" db="EMBL/GenBank/DDBJ databases">
        <title>Carnegiea gigantea Genome sequencing and assembly v2.</title>
        <authorList>
            <person name="Copetti D."/>
            <person name="Sanderson M.J."/>
            <person name="Burquez A."/>
            <person name="Wojciechowski M.F."/>
        </authorList>
    </citation>
    <scope>NUCLEOTIDE SEQUENCE</scope>
    <source>
        <strain evidence="2">SGP5-SGP5p</strain>
        <tissue evidence="2">Aerial part</tissue>
    </source>
</reference>
<evidence type="ECO:0000313" key="3">
    <source>
        <dbReference type="Proteomes" id="UP001153076"/>
    </source>
</evidence>
<comment type="caution">
    <text evidence="2">The sequence shown here is derived from an EMBL/GenBank/DDBJ whole genome shotgun (WGS) entry which is preliminary data.</text>
</comment>
<sequence length="306" mass="34566">MFLCKSDCVRGPPSLSWWSKENLKTGEVFLLSTHIKIKENLPSYQLLHHDIESECKSWAKLPLYGEFSYKSFYWEWLEDILIRRNKDHVSRKPDQDNPILHLGILSAITNTGARRWGDCQAIFDKLGVAIGQHTETCLATFLSYWLCTFILPVRDTGCIRPGTFSIASLMSSGIGYCIPTPILASIYKGLNELSRSSHPGRSGGHFLLISFTLGSQVLLPGRCNLLERNTTHAFREWWSKMFSSLTCSPHTSDSKRKQSDISDTNISKDEGKLGSKPKLKIIRSGKSLEPFVLSMKDGSSRVKFQE</sequence>
<dbReference type="Proteomes" id="UP001153076">
    <property type="component" value="Unassembled WGS sequence"/>
</dbReference>
<dbReference type="AlphaFoldDB" id="A0A9Q1KV89"/>
<organism evidence="2 3">
    <name type="scientific">Carnegiea gigantea</name>
    <dbReference type="NCBI Taxonomy" id="171969"/>
    <lineage>
        <taxon>Eukaryota</taxon>
        <taxon>Viridiplantae</taxon>
        <taxon>Streptophyta</taxon>
        <taxon>Embryophyta</taxon>
        <taxon>Tracheophyta</taxon>
        <taxon>Spermatophyta</taxon>
        <taxon>Magnoliopsida</taxon>
        <taxon>eudicotyledons</taxon>
        <taxon>Gunneridae</taxon>
        <taxon>Pentapetalae</taxon>
        <taxon>Caryophyllales</taxon>
        <taxon>Cactineae</taxon>
        <taxon>Cactaceae</taxon>
        <taxon>Cactoideae</taxon>
        <taxon>Echinocereeae</taxon>
        <taxon>Carnegiea</taxon>
    </lineage>
</organism>
<keyword evidence="3" id="KW-1185">Reference proteome</keyword>
<name>A0A9Q1KV89_9CARY</name>
<gene>
    <name evidence="2" type="ORF">Cgig2_005536</name>
</gene>
<evidence type="ECO:0000256" key="1">
    <source>
        <dbReference type="SAM" id="MobiDB-lite"/>
    </source>
</evidence>
<evidence type="ECO:0000313" key="2">
    <source>
        <dbReference type="EMBL" id="KAJ8449514.1"/>
    </source>
</evidence>
<feature type="region of interest" description="Disordered" evidence="1">
    <location>
        <begin position="247"/>
        <end position="277"/>
    </location>
</feature>
<feature type="compositionally biased region" description="Basic and acidic residues" evidence="1">
    <location>
        <begin position="252"/>
        <end position="273"/>
    </location>
</feature>
<dbReference type="OrthoDB" id="913267at2759"/>
<protein>
    <recommendedName>
        <fullName evidence="4">Aminotransferase-like plant mobile domain-containing protein</fullName>
    </recommendedName>
</protein>
<accession>A0A9Q1KV89</accession>